<evidence type="ECO:0000256" key="1">
    <source>
        <dbReference type="SAM" id="SignalP"/>
    </source>
</evidence>
<proteinExistence type="predicted"/>
<evidence type="ECO:0000313" key="2">
    <source>
        <dbReference type="Proteomes" id="UP000694865"/>
    </source>
</evidence>
<dbReference type="RefSeq" id="XP_002731783.1">
    <property type="nucleotide sequence ID" value="XM_002731737.2"/>
</dbReference>
<protein>
    <submittedName>
        <fullName evidence="3">Uncharacterized protein LOC100373305</fullName>
    </submittedName>
</protein>
<sequence>MKLTDVAFILIVFKLSVSWCTAANDCDTTVTEANDCILEDADFPNGDFEMGDKYWEQIAPLGYEISTDSAYTGDQSMKVDMTYPLRGGATTTIYFDHDNEPNRVSLRACSKAVDVSTGGDSSERYCLSCHTTNTLGVIEGPFLANFTVGTHDWEEKELSIKSKGDHCISKLVCECLVMFRTGTIYFDSITMKQGNCKGEV</sequence>
<keyword evidence="1" id="KW-0732">Signal</keyword>
<dbReference type="Proteomes" id="UP000694865">
    <property type="component" value="Unplaced"/>
</dbReference>
<feature type="signal peptide" evidence="1">
    <location>
        <begin position="1"/>
        <end position="22"/>
    </location>
</feature>
<evidence type="ECO:0000313" key="3">
    <source>
        <dbReference type="RefSeq" id="XP_002731783.1"/>
    </source>
</evidence>
<feature type="chain" id="PRO_5047354261" evidence="1">
    <location>
        <begin position="23"/>
        <end position="200"/>
    </location>
</feature>
<gene>
    <name evidence="3" type="primary">LOC100373305</name>
</gene>
<accession>A0ABM0GKC7</accession>
<dbReference type="GeneID" id="100373305"/>
<reference evidence="3" key="1">
    <citation type="submission" date="2025-08" db="UniProtKB">
        <authorList>
            <consortium name="RefSeq"/>
        </authorList>
    </citation>
    <scope>IDENTIFICATION</scope>
    <source>
        <tissue evidence="3">Testes</tissue>
    </source>
</reference>
<keyword evidence="2" id="KW-1185">Reference proteome</keyword>
<organism evidence="2 3">
    <name type="scientific">Saccoglossus kowalevskii</name>
    <name type="common">Acorn worm</name>
    <dbReference type="NCBI Taxonomy" id="10224"/>
    <lineage>
        <taxon>Eukaryota</taxon>
        <taxon>Metazoa</taxon>
        <taxon>Hemichordata</taxon>
        <taxon>Enteropneusta</taxon>
        <taxon>Harrimaniidae</taxon>
        <taxon>Saccoglossus</taxon>
    </lineage>
</organism>
<dbReference type="Gene3D" id="2.60.120.260">
    <property type="entry name" value="Galactose-binding domain-like"/>
    <property type="match status" value="1"/>
</dbReference>
<name>A0ABM0GKC7_SACKO</name>